<feature type="transmembrane region" description="Helical" evidence="6">
    <location>
        <begin position="421"/>
        <end position="442"/>
    </location>
</feature>
<evidence type="ECO:0000256" key="5">
    <source>
        <dbReference type="SAM" id="MobiDB-lite"/>
    </source>
</evidence>
<evidence type="ECO:0000313" key="10">
    <source>
        <dbReference type="Proteomes" id="UP001175000"/>
    </source>
</evidence>
<feature type="transmembrane region" description="Helical" evidence="6">
    <location>
        <begin position="31"/>
        <end position="50"/>
    </location>
</feature>
<dbReference type="InterPro" id="IPR022535">
    <property type="entry name" value="Golgi_pH-regulator_cons_dom"/>
</dbReference>
<dbReference type="GO" id="GO:0016020">
    <property type="term" value="C:membrane"/>
    <property type="evidence" value="ECO:0007669"/>
    <property type="project" value="UniProtKB-SubCell"/>
</dbReference>
<dbReference type="PANTHER" id="PTHR15948">
    <property type="entry name" value="G-PROTEIN COUPLED RECEPTOR 89-RELATED"/>
    <property type="match status" value="1"/>
</dbReference>
<feature type="transmembrane region" description="Helical" evidence="6">
    <location>
        <begin position="94"/>
        <end position="114"/>
    </location>
</feature>
<accession>A0AA39WXN4</accession>
<name>A0AA39WXN4_9PEZI</name>
<dbReference type="AlphaFoldDB" id="A0AA39WXN4"/>
<keyword evidence="3 6" id="KW-1133">Transmembrane helix</keyword>
<gene>
    <name evidence="9" type="ORF">B0T14DRAFT_425809</name>
</gene>
<evidence type="ECO:0000256" key="2">
    <source>
        <dbReference type="ARBA" id="ARBA00022692"/>
    </source>
</evidence>
<evidence type="ECO:0000313" key="9">
    <source>
        <dbReference type="EMBL" id="KAK0623485.1"/>
    </source>
</evidence>
<sequence length="557" mass="59229">MLPSSGGSPASCDPDADACTPPGRQSALSTLISLSPFLATFAVVFSLAATRIFPRLARLQAPGAHEIVLPASAPPSLRQAHEEHMGKRDGGRRVAAVTFSSTVALTAVLAELILAEIVELVGVKARNVGLRVTVPTLLFLLVVLIPLLEVWSVVRGVRGKGRKGGRVAWGLLVVGFGGWLVVFWSLGRAVPSPLEEGIRGRKAVEGGLARACLERVGVIGISLMALLSGFASVSSPWHTFADNRSYRKRPITDSDIARKEAGLEATSELLLTKRHRLRTLQKKVADAQAANGGAGAGGVMGKVMGSLKGMAGLSGDAAEIKSLQLEISGLETMESNLAASLSLLRTRKAVHARDGTALGRFMAIPSYAFSMYCVYRVLATTLTTVRRATYPTASFSSSDPINRFLGLLAKHWDPKLDQIAWARQISFLLSGVILAASANSVLQTFHLFSKWMPGLLYQAQANLALLIGQIAATYVISSALLLRSNLPREVGRSVGDALSSALEPGFVDRWFEGWFLAAAVLTAIGIFLGRKLGGGTGDWDDWDELAGEELGLGQKQS</sequence>
<keyword evidence="4 6" id="KW-0472">Membrane</keyword>
<feature type="transmembrane region" description="Helical" evidence="6">
    <location>
        <begin position="216"/>
        <end position="240"/>
    </location>
</feature>
<feature type="transmembrane region" description="Helical" evidence="6">
    <location>
        <begin position="510"/>
        <end position="529"/>
    </location>
</feature>
<dbReference type="Pfam" id="PF12430">
    <property type="entry name" value="ABA_GPCR"/>
    <property type="match status" value="1"/>
</dbReference>
<reference evidence="9" key="1">
    <citation type="submission" date="2023-06" db="EMBL/GenBank/DDBJ databases">
        <title>Genome-scale phylogeny and comparative genomics of the fungal order Sordariales.</title>
        <authorList>
            <consortium name="Lawrence Berkeley National Laboratory"/>
            <person name="Hensen N."/>
            <person name="Bonometti L."/>
            <person name="Westerberg I."/>
            <person name="Brannstrom I.O."/>
            <person name="Guillou S."/>
            <person name="Cros-Aarteil S."/>
            <person name="Calhoun S."/>
            <person name="Haridas S."/>
            <person name="Kuo A."/>
            <person name="Mondo S."/>
            <person name="Pangilinan J."/>
            <person name="Riley R."/>
            <person name="Labutti K."/>
            <person name="Andreopoulos B."/>
            <person name="Lipzen A."/>
            <person name="Chen C."/>
            <person name="Yanf M."/>
            <person name="Daum C."/>
            <person name="Ng V."/>
            <person name="Clum A."/>
            <person name="Steindorff A."/>
            <person name="Ohm R."/>
            <person name="Martin F."/>
            <person name="Silar P."/>
            <person name="Natvig D."/>
            <person name="Lalanne C."/>
            <person name="Gautier V."/>
            <person name="Ament-Velasquez S.L."/>
            <person name="Kruys A."/>
            <person name="Hutchinson M.I."/>
            <person name="Powell A.J."/>
            <person name="Barry K."/>
            <person name="Miller A.N."/>
            <person name="Grigoriev I.V."/>
            <person name="Debuchy R."/>
            <person name="Gladieux P."/>
            <person name="Thoren M.H."/>
            <person name="Johannesson H."/>
        </authorList>
    </citation>
    <scope>NUCLEOTIDE SEQUENCE</scope>
    <source>
        <strain evidence="9">CBS 606.72</strain>
    </source>
</reference>
<dbReference type="InterPro" id="IPR025969">
    <property type="entry name" value="ABA_GPCR_dom"/>
</dbReference>
<feature type="transmembrane region" description="Helical" evidence="6">
    <location>
        <begin position="357"/>
        <end position="378"/>
    </location>
</feature>
<organism evidence="9 10">
    <name type="scientific">Immersiella caudata</name>
    <dbReference type="NCBI Taxonomy" id="314043"/>
    <lineage>
        <taxon>Eukaryota</taxon>
        <taxon>Fungi</taxon>
        <taxon>Dikarya</taxon>
        <taxon>Ascomycota</taxon>
        <taxon>Pezizomycotina</taxon>
        <taxon>Sordariomycetes</taxon>
        <taxon>Sordariomycetidae</taxon>
        <taxon>Sordariales</taxon>
        <taxon>Lasiosphaeriaceae</taxon>
        <taxon>Immersiella</taxon>
    </lineage>
</organism>
<comment type="caution">
    <text evidence="9">The sequence shown here is derived from an EMBL/GenBank/DDBJ whole genome shotgun (WGS) entry which is preliminary data.</text>
</comment>
<keyword evidence="10" id="KW-1185">Reference proteome</keyword>
<dbReference type="PANTHER" id="PTHR15948:SF0">
    <property type="entry name" value="GOLGI PH REGULATOR A-RELATED"/>
    <property type="match status" value="1"/>
</dbReference>
<feature type="domain" description="Abscisic acid G-protein coupled receptor-like" evidence="7">
    <location>
        <begin position="353"/>
        <end position="531"/>
    </location>
</feature>
<proteinExistence type="predicted"/>
<keyword evidence="2 6" id="KW-0812">Transmembrane</keyword>
<dbReference type="EMBL" id="JAULSU010000003">
    <property type="protein sequence ID" value="KAK0623485.1"/>
    <property type="molecule type" value="Genomic_DNA"/>
</dbReference>
<comment type="subcellular location">
    <subcellularLocation>
        <location evidence="1">Membrane</location>
        <topology evidence="1">Multi-pass membrane protein</topology>
    </subcellularLocation>
</comment>
<feature type="transmembrane region" description="Helical" evidence="6">
    <location>
        <begin position="166"/>
        <end position="186"/>
    </location>
</feature>
<evidence type="ECO:0000256" key="3">
    <source>
        <dbReference type="ARBA" id="ARBA00022989"/>
    </source>
</evidence>
<evidence type="ECO:0000256" key="1">
    <source>
        <dbReference type="ARBA" id="ARBA00004141"/>
    </source>
</evidence>
<feature type="domain" description="Golgi pH regulator conserved" evidence="8">
    <location>
        <begin position="208"/>
        <end position="277"/>
    </location>
</feature>
<feature type="region of interest" description="Disordered" evidence="5">
    <location>
        <begin position="1"/>
        <end position="20"/>
    </location>
</feature>
<dbReference type="Pfam" id="PF12537">
    <property type="entry name" value="GPHR_N"/>
    <property type="match status" value="1"/>
</dbReference>
<evidence type="ECO:0000259" key="8">
    <source>
        <dbReference type="Pfam" id="PF12537"/>
    </source>
</evidence>
<evidence type="ECO:0000256" key="6">
    <source>
        <dbReference type="SAM" id="Phobius"/>
    </source>
</evidence>
<protein>
    <submittedName>
        <fullName evidence="9">Abscisic acid G-protein coupled receptor-domain-containing protein</fullName>
    </submittedName>
</protein>
<feature type="transmembrane region" description="Helical" evidence="6">
    <location>
        <begin position="463"/>
        <end position="482"/>
    </location>
</feature>
<evidence type="ECO:0000259" key="7">
    <source>
        <dbReference type="Pfam" id="PF12430"/>
    </source>
</evidence>
<dbReference type="Proteomes" id="UP001175000">
    <property type="component" value="Unassembled WGS sequence"/>
</dbReference>
<evidence type="ECO:0000256" key="4">
    <source>
        <dbReference type="ARBA" id="ARBA00023136"/>
    </source>
</evidence>
<dbReference type="InterPro" id="IPR015672">
    <property type="entry name" value="GPHR/GTG"/>
</dbReference>
<keyword evidence="9" id="KW-0675">Receptor</keyword>
<feature type="transmembrane region" description="Helical" evidence="6">
    <location>
        <begin position="134"/>
        <end position="154"/>
    </location>
</feature>